<evidence type="ECO:0000256" key="1">
    <source>
        <dbReference type="ARBA" id="ARBA00004651"/>
    </source>
</evidence>
<evidence type="ECO:0000313" key="10">
    <source>
        <dbReference type="Proteomes" id="UP000198506"/>
    </source>
</evidence>
<keyword evidence="10" id="KW-1185">Reference proteome</keyword>
<sequence length="334" mass="34937">MIAAPAQQRQAAGARGPRPWALALLAVGTAGLAVASLFVGGFDIDLPGLAADPEQLRQFLVSRVPRTLAIVFAAVAMSVSGVVMQLLTQNRFVEPTTAGTTQWAGLGMLLAVLLWPNAPFLTRLVLATVLALLGTLAFMAIIQRIRTRDKLMVPLVGIMLGAVVGAVSTFLAIEFDLLQSMGAWRSAGFSGIVRGYYEPLWVAAIVAIAIYVLADRLTLAGLGRDIATNAGLDYRTAMLLGVSAVALCTGVTSVVVGFLPFLGLIVPNLVSMLMGDDLKRSLPWVALTGAAILLLCDIVGRIVVAPMEIPVSVILGVIGSAVFLAIALRGRRAG</sequence>
<evidence type="ECO:0000256" key="7">
    <source>
        <dbReference type="ARBA" id="ARBA00023136"/>
    </source>
</evidence>
<comment type="subcellular location">
    <subcellularLocation>
        <location evidence="1">Cell membrane</location>
        <topology evidence="1">Multi-pass membrane protein</topology>
    </subcellularLocation>
</comment>
<dbReference type="GO" id="GO:0033214">
    <property type="term" value="P:siderophore-iron import into cell"/>
    <property type="evidence" value="ECO:0007669"/>
    <property type="project" value="TreeGrafter"/>
</dbReference>
<feature type="transmembrane region" description="Helical" evidence="8">
    <location>
        <begin position="67"/>
        <end position="88"/>
    </location>
</feature>
<dbReference type="EMBL" id="FOZN01000003">
    <property type="protein sequence ID" value="SFS15944.1"/>
    <property type="molecule type" value="Genomic_DNA"/>
</dbReference>
<evidence type="ECO:0000313" key="9">
    <source>
        <dbReference type="EMBL" id="SFS15944.1"/>
    </source>
</evidence>
<dbReference type="PANTHER" id="PTHR30472">
    <property type="entry name" value="FERRIC ENTEROBACTIN TRANSPORT SYSTEM PERMEASE PROTEIN"/>
    <property type="match status" value="1"/>
</dbReference>
<dbReference type="GO" id="GO:0022857">
    <property type="term" value="F:transmembrane transporter activity"/>
    <property type="evidence" value="ECO:0007669"/>
    <property type="project" value="InterPro"/>
</dbReference>
<name>A0AA94HNL4_9MICO</name>
<keyword evidence="6 8" id="KW-1133">Transmembrane helix</keyword>
<comment type="caution">
    <text evidence="9">The sequence shown here is derived from an EMBL/GenBank/DDBJ whole genome shotgun (WGS) entry which is preliminary data.</text>
</comment>
<keyword evidence="3" id="KW-0813">Transport</keyword>
<evidence type="ECO:0000256" key="4">
    <source>
        <dbReference type="ARBA" id="ARBA00022475"/>
    </source>
</evidence>
<keyword evidence="4" id="KW-1003">Cell membrane</keyword>
<keyword evidence="5 8" id="KW-0812">Transmembrane</keyword>
<reference evidence="9 10" key="1">
    <citation type="submission" date="2016-10" db="EMBL/GenBank/DDBJ databases">
        <authorList>
            <person name="Varghese N."/>
            <person name="Submissions S."/>
        </authorList>
    </citation>
    <scope>NUCLEOTIDE SEQUENCE [LARGE SCALE GENOMIC DNA]</scope>
    <source>
        <strain evidence="9 10">IAM 15147</strain>
    </source>
</reference>
<dbReference type="Proteomes" id="UP000198506">
    <property type="component" value="Unassembled WGS sequence"/>
</dbReference>
<feature type="transmembrane region" description="Helical" evidence="8">
    <location>
        <begin position="151"/>
        <end position="175"/>
    </location>
</feature>
<dbReference type="InterPro" id="IPR037294">
    <property type="entry name" value="ABC_BtuC-like"/>
</dbReference>
<protein>
    <submittedName>
        <fullName evidence="9">Iron complex transport system permease protein</fullName>
    </submittedName>
</protein>
<comment type="similarity">
    <text evidence="2">Belongs to the binding-protein-dependent transport system permease family. FecCD subfamily.</text>
</comment>
<feature type="transmembrane region" description="Helical" evidence="8">
    <location>
        <begin position="237"/>
        <end position="270"/>
    </location>
</feature>
<evidence type="ECO:0000256" key="3">
    <source>
        <dbReference type="ARBA" id="ARBA00022448"/>
    </source>
</evidence>
<evidence type="ECO:0000256" key="2">
    <source>
        <dbReference type="ARBA" id="ARBA00007935"/>
    </source>
</evidence>
<proteinExistence type="inferred from homology"/>
<feature type="transmembrane region" description="Helical" evidence="8">
    <location>
        <begin position="20"/>
        <end position="46"/>
    </location>
</feature>
<dbReference type="Gene3D" id="1.10.3470.10">
    <property type="entry name" value="ABC transporter involved in vitamin B12 uptake, BtuC"/>
    <property type="match status" value="1"/>
</dbReference>
<evidence type="ECO:0000256" key="6">
    <source>
        <dbReference type="ARBA" id="ARBA00022989"/>
    </source>
</evidence>
<dbReference type="Pfam" id="PF01032">
    <property type="entry name" value="FecCD"/>
    <property type="match status" value="1"/>
</dbReference>
<feature type="transmembrane region" description="Helical" evidence="8">
    <location>
        <begin position="309"/>
        <end position="328"/>
    </location>
</feature>
<keyword evidence="7 8" id="KW-0472">Membrane</keyword>
<accession>A0AA94HNL4</accession>
<dbReference type="CDD" id="cd06550">
    <property type="entry name" value="TM_ABC_iron-siderophores_like"/>
    <property type="match status" value="1"/>
</dbReference>
<evidence type="ECO:0000256" key="5">
    <source>
        <dbReference type="ARBA" id="ARBA00022692"/>
    </source>
</evidence>
<feature type="transmembrane region" description="Helical" evidence="8">
    <location>
        <begin position="196"/>
        <end position="214"/>
    </location>
</feature>
<dbReference type="PANTHER" id="PTHR30472:SF27">
    <property type="entry name" value="PETROBACTIN IMPORT SYSTEM PERMEASE PROTEIN YCLN"/>
    <property type="match status" value="1"/>
</dbReference>
<feature type="transmembrane region" description="Helical" evidence="8">
    <location>
        <begin position="100"/>
        <end position="117"/>
    </location>
</feature>
<feature type="transmembrane region" description="Helical" evidence="8">
    <location>
        <begin position="124"/>
        <end position="145"/>
    </location>
</feature>
<dbReference type="AlphaFoldDB" id="A0AA94HNL4"/>
<gene>
    <name evidence="9" type="ORF">SAMN04487783_2170</name>
</gene>
<dbReference type="SUPFAM" id="SSF81345">
    <property type="entry name" value="ABC transporter involved in vitamin B12 uptake, BtuC"/>
    <property type="match status" value="1"/>
</dbReference>
<dbReference type="InterPro" id="IPR000522">
    <property type="entry name" value="ABC_transptr_permease_BtuC"/>
</dbReference>
<organism evidence="9 10">
    <name type="scientific">Agrococcus baldri</name>
    <dbReference type="NCBI Taxonomy" id="153730"/>
    <lineage>
        <taxon>Bacteria</taxon>
        <taxon>Bacillati</taxon>
        <taxon>Actinomycetota</taxon>
        <taxon>Actinomycetes</taxon>
        <taxon>Micrococcales</taxon>
        <taxon>Microbacteriaceae</taxon>
        <taxon>Agrococcus</taxon>
    </lineage>
</organism>
<dbReference type="RefSeq" id="WP_318255493.1">
    <property type="nucleotide sequence ID" value="NZ_FOZN01000003.1"/>
</dbReference>
<dbReference type="GO" id="GO:0005886">
    <property type="term" value="C:plasma membrane"/>
    <property type="evidence" value="ECO:0007669"/>
    <property type="project" value="UniProtKB-SubCell"/>
</dbReference>
<evidence type="ECO:0000256" key="8">
    <source>
        <dbReference type="SAM" id="Phobius"/>
    </source>
</evidence>
<feature type="transmembrane region" description="Helical" evidence="8">
    <location>
        <begin position="282"/>
        <end position="303"/>
    </location>
</feature>